<keyword evidence="8" id="KW-1185">Reference proteome</keyword>
<evidence type="ECO:0000313" key="7">
    <source>
        <dbReference type="EMBL" id="KAF3456815.1"/>
    </source>
</evidence>
<evidence type="ECO:0000256" key="1">
    <source>
        <dbReference type="ARBA" id="ARBA00008056"/>
    </source>
</evidence>
<dbReference type="SUPFAM" id="SSF51197">
    <property type="entry name" value="Clavaminate synthase-like"/>
    <property type="match status" value="2"/>
</dbReference>
<evidence type="ECO:0000256" key="5">
    <source>
        <dbReference type="RuleBase" id="RU003682"/>
    </source>
</evidence>
<evidence type="ECO:0000259" key="6">
    <source>
        <dbReference type="PROSITE" id="PS51471"/>
    </source>
</evidence>
<dbReference type="InterPro" id="IPR044861">
    <property type="entry name" value="IPNS-like_FE2OG_OXY"/>
</dbReference>
<keyword evidence="2 5" id="KW-0479">Metal-binding</keyword>
<gene>
    <name evidence="7" type="ORF">FNV43_RR01469</name>
</gene>
<dbReference type="FunFam" id="2.60.120.330:FF:000026">
    <property type="entry name" value="DIBOA-glucoside dioxygenase BX6"/>
    <property type="match status" value="1"/>
</dbReference>
<dbReference type="OrthoDB" id="288590at2759"/>
<dbReference type="InterPro" id="IPR026992">
    <property type="entry name" value="DIOX_N"/>
</dbReference>
<dbReference type="EMBL" id="VOIH02000001">
    <property type="protein sequence ID" value="KAF3456815.1"/>
    <property type="molecule type" value="Genomic_DNA"/>
</dbReference>
<comment type="similarity">
    <text evidence="1 5">Belongs to the iron/ascorbate-dependent oxidoreductase family.</text>
</comment>
<dbReference type="InterPro" id="IPR027443">
    <property type="entry name" value="IPNS-like_sf"/>
</dbReference>
<evidence type="ECO:0000256" key="4">
    <source>
        <dbReference type="ARBA" id="ARBA00023004"/>
    </source>
</evidence>
<protein>
    <recommendedName>
        <fullName evidence="6">Fe2OG dioxygenase domain-containing protein</fullName>
    </recommendedName>
</protein>
<feature type="domain" description="Fe2OG dioxygenase" evidence="6">
    <location>
        <begin position="285"/>
        <end position="368"/>
    </location>
</feature>
<accession>A0A8K0MTC4</accession>
<dbReference type="AlphaFoldDB" id="A0A8K0MTC4"/>
<dbReference type="PANTHER" id="PTHR10209:SF884">
    <property type="entry name" value="1-AMINOCYCLOPROPANE-1-CARBOXYLATE OXIDASE HOMOLOG 1-LIKE"/>
    <property type="match status" value="1"/>
</dbReference>
<dbReference type="Gene3D" id="2.60.120.330">
    <property type="entry name" value="B-lactam Antibiotic, Isopenicillin N Synthase, Chain"/>
    <property type="match status" value="2"/>
</dbReference>
<dbReference type="Proteomes" id="UP000796880">
    <property type="component" value="Unassembled WGS sequence"/>
</dbReference>
<keyword evidence="4 5" id="KW-0408">Iron</keyword>
<dbReference type="GO" id="GO:0051213">
    <property type="term" value="F:dioxygenase activity"/>
    <property type="evidence" value="ECO:0007669"/>
    <property type="project" value="UniProtKB-ARBA"/>
</dbReference>
<reference evidence="7" key="1">
    <citation type="submission" date="2020-03" db="EMBL/GenBank/DDBJ databases">
        <title>A high-quality chromosome-level genome assembly of a woody plant with both climbing and erect habits, Rhamnella rubrinervis.</title>
        <authorList>
            <person name="Lu Z."/>
            <person name="Yang Y."/>
            <person name="Zhu X."/>
            <person name="Sun Y."/>
        </authorList>
    </citation>
    <scope>NUCLEOTIDE SEQUENCE</scope>
    <source>
        <strain evidence="7">BYM</strain>
        <tissue evidence="7">Leaf</tissue>
    </source>
</reference>
<dbReference type="Pfam" id="PF03171">
    <property type="entry name" value="2OG-FeII_Oxy"/>
    <property type="match status" value="2"/>
</dbReference>
<dbReference type="PROSITE" id="PS51471">
    <property type="entry name" value="FE2OG_OXY"/>
    <property type="match status" value="1"/>
</dbReference>
<name>A0A8K0MTC4_9ROSA</name>
<dbReference type="Pfam" id="PF14226">
    <property type="entry name" value="DIOX_N"/>
    <property type="match status" value="1"/>
</dbReference>
<dbReference type="InterPro" id="IPR005123">
    <property type="entry name" value="Oxoglu/Fe-dep_dioxygenase_dom"/>
</dbReference>
<comment type="caution">
    <text evidence="7">The sequence shown here is derived from an EMBL/GenBank/DDBJ whole genome shotgun (WGS) entry which is preliminary data.</text>
</comment>
<keyword evidence="3 5" id="KW-0560">Oxidoreductase</keyword>
<sequence length="421" mass="47328">MLLASFKSAENFNFGFCACRKPELTFGISDRSDSGFLTTLLHDQLGGLQVVRENQLVNVKSVRGALDVNVGDVLQATAAHSVVYDRKSELKAFDNSKTGVKGLVDASLVKIPRMFVHEQRKLHKHSCSDKHKSNVPIIDLQGIDEDANVRSKVIDQVQYACEKWGFIQVINHGIPLILLDQMLDGIRAFHEGVPEVKKYFYSRDNKSKVVYNTNFDFYKVSATTWRDTLTCVMTPRCLDPEEIPSICREIVVEYSNKVAALGRVLFELMAEALGLNPNLLNDLGCSEGHFIDGNYYPACPEPELTLGISDHSDSGFLTVLLQDQLGGLQLLHENHWLITNKKFLSVIHRVLANNVGPRISVATFFRTYFPPENTSRLYGPIKELTSEDNPPIYKETTVKDFVAHYDEKGHNGISALEYFKL</sequence>
<evidence type="ECO:0000256" key="2">
    <source>
        <dbReference type="ARBA" id="ARBA00022723"/>
    </source>
</evidence>
<dbReference type="GO" id="GO:0046872">
    <property type="term" value="F:metal ion binding"/>
    <property type="evidence" value="ECO:0007669"/>
    <property type="project" value="UniProtKB-KW"/>
</dbReference>
<evidence type="ECO:0000256" key="3">
    <source>
        <dbReference type="ARBA" id="ARBA00023002"/>
    </source>
</evidence>
<dbReference type="PANTHER" id="PTHR10209">
    <property type="entry name" value="OXIDOREDUCTASE, 2OG-FE II OXYGENASE FAMILY PROTEIN"/>
    <property type="match status" value="1"/>
</dbReference>
<organism evidence="7 8">
    <name type="scientific">Rhamnella rubrinervis</name>
    <dbReference type="NCBI Taxonomy" id="2594499"/>
    <lineage>
        <taxon>Eukaryota</taxon>
        <taxon>Viridiplantae</taxon>
        <taxon>Streptophyta</taxon>
        <taxon>Embryophyta</taxon>
        <taxon>Tracheophyta</taxon>
        <taxon>Spermatophyta</taxon>
        <taxon>Magnoliopsida</taxon>
        <taxon>eudicotyledons</taxon>
        <taxon>Gunneridae</taxon>
        <taxon>Pentapetalae</taxon>
        <taxon>rosids</taxon>
        <taxon>fabids</taxon>
        <taxon>Rosales</taxon>
        <taxon>Rhamnaceae</taxon>
        <taxon>rhamnoid group</taxon>
        <taxon>Rhamneae</taxon>
        <taxon>Rhamnella</taxon>
    </lineage>
</organism>
<proteinExistence type="inferred from homology"/>
<evidence type="ECO:0000313" key="8">
    <source>
        <dbReference type="Proteomes" id="UP000796880"/>
    </source>
</evidence>